<evidence type="ECO:0000256" key="1">
    <source>
        <dbReference type="ARBA" id="ARBA00004571"/>
    </source>
</evidence>
<dbReference type="InterPro" id="IPR036942">
    <property type="entry name" value="Beta-barrel_TonB_sf"/>
</dbReference>
<dbReference type="InterPro" id="IPR039426">
    <property type="entry name" value="TonB-dep_rcpt-like"/>
</dbReference>
<evidence type="ECO:0000256" key="16">
    <source>
        <dbReference type="SAM" id="MobiDB-lite"/>
    </source>
</evidence>
<reference evidence="19" key="1">
    <citation type="journal article" date="2014" name="Int. J. Syst. Evol. Microbiol.">
        <title>Complete genome sequence of Corynebacterium casei LMG S-19264T (=DSM 44701T), isolated from a smear-ripened cheese.</title>
        <authorList>
            <consortium name="US DOE Joint Genome Institute (JGI-PGF)"/>
            <person name="Walter F."/>
            <person name="Albersmeier A."/>
            <person name="Kalinowski J."/>
            <person name="Ruckert C."/>
        </authorList>
    </citation>
    <scope>NUCLEOTIDE SEQUENCE</scope>
    <source>
        <strain evidence="19">VKM B-2484</strain>
    </source>
</reference>
<keyword evidence="8" id="KW-0408">Iron</keyword>
<dbReference type="Gene3D" id="2.40.170.20">
    <property type="entry name" value="TonB-dependent receptor, beta-barrel domain"/>
    <property type="match status" value="1"/>
</dbReference>
<evidence type="ECO:0000313" key="19">
    <source>
        <dbReference type="EMBL" id="GLK72182.1"/>
    </source>
</evidence>
<feature type="chain" id="PRO_5040905334" description="Secretin/TonB short N-terminal domain-containing protein" evidence="17">
    <location>
        <begin position="32"/>
        <end position="862"/>
    </location>
</feature>
<feature type="signal peptide" evidence="17">
    <location>
        <begin position="1"/>
        <end position="31"/>
    </location>
</feature>
<keyword evidence="7 17" id="KW-0732">Signal</keyword>
<keyword evidence="20" id="KW-1185">Reference proteome</keyword>
<evidence type="ECO:0000256" key="11">
    <source>
        <dbReference type="ARBA" id="ARBA00023170"/>
    </source>
</evidence>
<dbReference type="Gene3D" id="2.170.130.10">
    <property type="entry name" value="TonB-dependent receptor, plug domain"/>
    <property type="match status" value="1"/>
</dbReference>
<keyword evidence="12 13" id="KW-0998">Cell outer membrane</keyword>
<evidence type="ECO:0000256" key="15">
    <source>
        <dbReference type="RuleBase" id="RU003357"/>
    </source>
</evidence>
<dbReference type="Pfam" id="PF00593">
    <property type="entry name" value="TonB_dep_Rec_b-barrel"/>
    <property type="match status" value="1"/>
</dbReference>
<dbReference type="GO" id="GO:0015344">
    <property type="term" value="F:siderophore uptake transmembrane transporter activity"/>
    <property type="evidence" value="ECO:0007669"/>
    <property type="project" value="TreeGrafter"/>
</dbReference>
<comment type="similarity">
    <text evidence="2 13 15">Belongs to the TonB-dependent receptor family.</text>
</comment>
<evidence type="ECO:0000256" key="13">
    <source>
        <dbReference type="PROSITE-ProRule" id="PRU01360"/>
    </source>
</evidence>
<keyword evidence="9 15" id="KW-0798">TonB box</keyword>
<dbReference type="Proteomes" id="UP001143370">
    <property type="component" value="Unassembled WGS sequence"/>
</dbReference>
<dbReference type="RefSeq" id="WP_213369731.1">
    <property type="nucleotide sequence ID" value="NZ_BSFJ01000008.1"/>
</dbReference>
<evidence type="ECO:0000256" key="17">
    <source>
        <dbReference type="SAM" id="SignalP"/>
    </source>
</evidence>
<keyword evidence="5" id="KW-0410">Iron transport</keyword>
<evidence type="ECO:0000256" key="9">
    <source>
        <dbReference type="ARBA" id="ARBA00023077"/>
    </source>
</evidence>
<evidence type="ECO:0000256" key="5">
    <source>
        <dbReference type="ARBA" id="ARBA00022496"/>
    </source>
</evidence>
<evidence type="ECO:0000313" key="20">
    <source>
        <dbReference type="Proteomes" id="UP001143370"/>
    </source>
</evidence>
<comment type="subcellular location">
    <subcellularLocation>
        <location evidence="1 13">Cell outer membrane</location>
        <topology evidence="1 13">Multi-pass membrane protein</topology>
    </subcellularLocation>
</comment>
<dbReference type="InterPro" id="IPR012910">
    <property type="entry name" value="Plug_dom"/>
</dbReference>
<feature type="short sequence motif" description="TonB C-terminal box" evidence="14">
    <location>
        <begin position="845"/>
        <end position="862"/>
    </location>
</feature>
<dbReference type="AlphaFoldDB" id="A0A9W6J7I6"/>
<dbReference type="InterPro" id="IPR037066">
    <property type="entry name" value="Plug_dom_sf"/>
</dbReference>
<reference evidence="19" key="2">
    <citation type="submission" date="2023-01" db="EMBL/GenBank/DDBJ databases">
        <authorList>
            <person name="Sun Q."/>
            <person name="Evtushenko L."/>
        </authorList>
    </citation>
    <scope>NUCLEOTIDE SEQUENCE</scope>
    <source>
        <strain evidence="19">VKM B-2484</strain>
    </source>
</reference>
<sequence>MSSLLLRRPRVPGSRLARPLAALLLCGTALAMLPVPTPAMAQAESPASYRFDMPSQPLANAISRVGTISGWRIAYSVALPAGAVSAPLAGTMTPEEALARLTAGSGLVVRASGPRSLVLEPRPADGAVRLEDGSELLETISVNSTASPVDLPFETAGSSSHISQEQIERLPPQSAGDIFIGTPGVISSMNRNGAAMDVNIRGLQGQNRVKVTVDGTVQASSTWRGYQGVDDRVYVDPDLIGGVDISKGPDSGAEGAGVIGGVVGIRTLNVGDIVEEGKEYGVRIRASDADNGIAPPPRFTTERRAGGPGLEDFENWSGSIAAGVRQENFDIVAAFAKRNSGNYFSGTNGETQYTLLNSQGRPVTGDLSPYLPGTEVFNTSENMGSGLIKATLRPAEDHSLELGYMRYDNDYGEVSPSVVRPNSTSTRQIGLSSTIVDTYTARYHWVPADNALIDFRANIWATHIDEVTWYAFPGVILPEWGIYPHETQRPSTTTTYGGEVSNVSRFETRLGAAKVDYGASYSWEDADGSLYYGDAGSLLQQSLTGTRGVGGIYANAELIATEWLTLNGGLRYDFYSTHDGSDPELIPDNWDVEFKDKSGGRLSPTASVIVSPWEGLQFYALYAEGMRPPSLRESAYSESFLFPNPDLEPEIARNWELGLNVLRSDLLVGGDKLRMKVSYFNNNYEDYISRVDHTEQTIAYYTTRNIDKAVFSGVEVSGGYDAGFIFTEFSLNYYTNVEFCDLGEPCVNDGLNGDYGMNHIPPELTATLTLGLRAFEDRLVLGARLNHVGARAVPLSASNLSFTAPWVPYTVFDLFGSYKVSPNLMLNASVENVGDLYYIDALANTAMPSPGRTVRLGLTGTF</sequence>
<evidence type="ECO:0000256" key="8">
    <source>
        <dbReference type="ARBA" id="ARBA00023004"/>
    </source>
</evidence>
<keyword evidence="6 13" id="KW-0812">Transmembrane</keyword>
<feature type="region of interest" description="Disordered" evidence="16">
    <location>
        <begin position="288"/>
        <end position="308"/>
    </location>
</feature>
<proteinExistence type="inferred from homology"/>
<dbReference type="GO" id="GO:0009279">
    <property type="term" value="C:cell outer membrane"/>
    <property type="evidence" value="ECO:0007669"/>
    <property type="project" value="UniProtKB-SubCell"/>
</dbReference>
<dbReference type="PROSITE" id="PS01156">
    <property type="entry name" value="TONB_DEPENDENT_REC_2"/>
    <property type="match status" value="1"/>
</dbReference>
<comment type="caution">
    <text evidence="19">The sequence shown here is derived from an EMBL/GenBank/DDBJ whole genome shotgun (WGS) entry which is preliminary data.</text>
</comment>
<dbReference type="SMART" id="SM00965">
    <property type="entry name" value="STN"/>
    <property type="match status" value="1"/>
</dbReference>
<accession>A0A9W6J7I6</accession>
<evidence type="ECO:0000256" key="3">
    <source>
        <dbReference type="ARBA" id="ARBA00022448"/>
    </source>
</evidence>
<dbReference type="InterPro" id="IPR000531">
    <property type="entry name" value="Beta-barrel_TonB"/>
</dbReference>
<dbReference type="CDD" id="cd01347">
    <property type="entry name" value="ligand_gated_channel"/>
    <property type="match status" value="1"/>
</dbReference>
<dbReference type="PROSITE" id="PS52016">
    <property type="entry name" value="TONB_DEPENDENT_REC_3"/>
    <property type="match status" value="1"/>
</dbReference>
<organism evidence="19 20">
    <name type="scientific">Ancylobacter dichloromethanicus</name>
    <dbReference type="NCBI Taxonomy" id="518825"/>
    <lineage>
        <taxon>Bacteria</taxon>
        <taxon>Pseudomonadati</taxon>
        <taxon>Pseudomonadota</taxon>
        <taxon>Alphaproteobacteria</taxon>
        <taxon>Hyphomicrobiales</taxon>
        <taxon>Xanthobacteraceae</taxon>
        <taxon>Ancylobacter</taxon>
    </lineage>
</organism>
<dbReference type="EMBL" id="BSFJ01000008">
    <property type="protein sequence ID" value="GLK72182.1"/>
    <property type="molecule type" value="Genomic_DNA"/>
</dbReference>
<evidence type="ECO:0000256" key="14">
    <source>
        <dbReference type="PROSITE-ProRule" id="PRU10144"/>
    </source>
</evidence>
<evidence type="ECO:0000256" key="2">
    <source>
        <dbReference type="ARBA" id="ARBA00009810"/>
    </source>
</evidence>
<protein>
    <recommendedName>
        <fullName evidence="18">Secretin/TonB short N-terminal domain-containing protein</fullName>
    </recommendedName>
</protein>
<keyword evidence="10 13" id="KW-0472">Membrane</keyword>
<dbReference type="SUPFAM" id="SSF56935">
    <property type="entry name" value="Porins"/>
    <property type="match status" value="1"/>
</dbReference>
<dbReference type="InterPro" id="IPR011662">
    <property type="entry name" value="Secretin/TonB_short_N"/>
</dbReference>
<dbReference type="Gene3D" id="3.55.50.30">
    <property type="match status" value="1"/>
</dbReference>
<evidence type="ECO:0000256" key="4">
    <source>
        <dbReference type="ARBA" id="ARBA00022452"/>
    </source>
</evidence>
<evidence type="ECO:0000256" key="6">
    <source>
        <dbReference type="ARBA" id="ARBA00022692"/>
    </source>
</evidence>
<evidence type="ECO:0000256" key="10">
    <source>
        <dbReference type="ARBA" id="ARBA00023136"/>
    </source>
</evidence>
<keyword evidence="5" id="KW-0406">Ion transport</keyword>
<dbReference type="InterPro" id="IPR010917">
    <property type="entry name" value="TonB_rcpt_CS"/>
</dbReference>
<evidence type="ECO:0000256" key="7">
    <source>
        <dbReference type="ARBA" id="ARBA00022729"/>
    </source>
</evidence>
<name>A0A9W6J7I6_9HYPH</name>
<keyword evidence="4 13" id="KW-1134">Transmembrane beta strand</keyword>
<dbReference type="PANTHER" id="PTHR30069">
    <property type="entry name" value="TONB-DEPENDENT OUTER MEMBRANE RECEPTOR"/>
    <property type="match status" value="1"/>
</dbReference>
<keyword evidence="3 13" id="KW-0813">Transport</keyword>
<dbReference type="GO" id="GO:0044718">
    <property type="term" value="P:siderophore transmembrane transport"/>
    <property type="evidence" value="ECO:0007669"/>
    <property type="project" value="TreeGrafter"/>
</dbReference>
<dbReference type="Pfam" id="PF07715">
    <property type="entry name" value="Plug"/>
    <property type="match status" value="1"/>
</dbReference>
<dbReference type="PANTHER" id="PTHR30069:SF41">
    <property type="entry name" value="HEME_HEMOPEXIN UTILIZATION PROTEIN C"/>
    <property type="match status" value="1"/>
</dbReference>
<gene>
    <name evidence="19" type="ORF">GCM10017643_22980</name>
</gene>
<feature type="domain" description="Secretin/TonB short N-terminal" evidence="18">
    <location>
        <begin position="71"/>
        <end position="122"/>
    </location>
</feature>
<evidence type="ECO:0000259" key="18">
    <source>
        <dbReference type="SMART" id="SM00965"/>
    </source>
</evidence>
<evidence type="ECO:0000256" key="12">
    <source>
        <dbReference type="ARBA" id="ARBA00023237"/>
    </source>
</evidence>
<keyword evidence="11" id="KW-0675">Receptor</keyword>